<dbReference type="InterPro" id="IPR007337">
    <property type="entry name" value="RelB/DinJ"/>
</dbReference>
<protein>
    <submittedName>
        <fullName evidence="1">Uncharacterized protein</fullName>
    </submittedName>
</protein>
<dbReference type="SUPFAM" id="SSF47598">
    <property type="entry name" value="Ribbon-helix-helix"/>
    <property type="match status" value="1"/>
</dbReference>
<accession>A0A7C9GRT8</accession>
<evidence type="ECO:0000313" key="1">
    <source>
        <dbReference type="EMBL" id="MQL50279.1"/>
    </source>
</evidence>
<name>A0A7C9GRT8_9GAMM</name>
<dbReference type="EMBL" id="WHZZ01000014">
    <property type="protein sequence ID" value="MQL50279.1"/>
    <property type="molecule type" value="Genomic_DNA"/>
</dbReference>
<dbReference type="RefSeq" id="WP_162524256.1">
    <property type="nucleotide sequence ID" value="NZ_CAWOZU010000005.1"/>
</dbReference>
<comment type="caution">
    <text evidence="1">The sequence shown here is derived from an EMBL/GenBank/DDBJ whole genome shotgun (WGS) entry which is preliminary data.</text>
</comment>
<dbReference type="AlphaFoldDB" id="A0A7C9GRT8"/>
<sequence>MLKVRVPEELKNAVVQAAQNNNLDMSNFIRLVLTKATKERHVPNTTTQAAIRELENGGGTRVDTVDEFWGEIFK</sequence>
<dbReference type="Gene3D" id="1.10.1220.10">
    <property type="entry name" value="Met repressor-like"/>
    <property type="match status" value="1"/>
</dbReference>
<dbReference type="Pfam" id="PF04221">
    <property type="entry name" value="RelB"/>
    <property type="match status" value="1"/>
</dbReference>
<reference evidence="1 2" key="1">
    <citation type="journal article" date="2019" name="Nature">
        <title>A new antibiotic selectively kills Gram-negative pathogens.</title>
        <authorList>
            <person name="Imai Y."/>
            <person name="Meyer K.J."/>
            <person name="Iinishi A."/>
            <person name="Favre-Godal Q."/>
            <person name="Green R."/>
            <person name="Manuse S."/>
            <person name="Caboni M."/>
            <person name="Mori M."/>
            <person name="Niles S."/>
            <person name="Ghiglieri M."/>
            <person name="Honrao C."/>
            <person name="Ma X."/>
            <person name="Guo J.J."/>
            <person name="Makriyannis A."/>
            <person name="Linares-Otoya L."/>
            <person name="Boehringer N."/>
            <person name="Wuisan Z.G."/>
            <person name="Kaur H."/>
            <person name="Wu R."/>
            <person name="Mateus A."/>
            <person name="Typas A."/>
            <person name="Savitski M.M."/>
            <person name="Espinoza J.L."/>
            <person name="O'Rourke A."/>
            <person name="Nelson K.E."/>
            <person name="Hiller S."/>
            <person name="Noinaj N."/>
            <person name="Schaeberle T.F."/>
            <person name="D'Onofrio A."/>
            <person name="Lewis K."/>
        </authorList>
    </citation>
    <scope>NUCLEOTIDE SEQUENCE [LARGE SCALE GENOMIC DNA]</scope>
    <source>
        <strain evidence="1 2">HGB 1456</strain>
    </source>
</reference>
<dbReference type="InterPro" id="IPR010985">
    <property type="entry name" value="Ribbon_hlx_hlx"/>
</dbReference>
<proteinExistence type="predicted"/>
<dbReference type="GO" id="GO:0006355">
    <property type="term" value="P:regulation of DNA-templated transcription"/>
    <property type="evidence" value="ECO:0007669"/>
    <property type="project" value="InterPro"/>
</dbReference>
<organism evidence="1 2">
    <name type="scientific">Photorhabdus khanii</name>
    <dbReference type="NCBI Taxonomy" id="1004150"/>
    <lineage>
        <taxon>Bacteria</taxon>
        <taxon>Pseudomonadati</taxon>
        <taxon>Pseudomonadota</taxon>
        <taxon>Gammaproteobacteria</taxon>
        <taxon>Enterobacterales</taxon>
        <taxon>Morganellaceae</taxon>
        <taxon>Photorhabdus</taxon>
    </lineage>
</organism>
<evidence type="ECO:0000313" key="2">
    <source>
        <dbReference type="Proteomes" id="UP000481739"/>
    </source>
</evidence>
<dbReference type="GO" id="GO:0043565">
    <property type="term" value="F:sequence-specific DNA binding"/>
    <property type="evidence" value="ECO:0007669"/>
    <property type="project" value="UniProtKB-ARBA"/>
</dbReference>
<gene>
    <name evidence="1" type="ORF">GEA64_20985</name>
</gene>
<dbReference type="Proteomes" id="UP000481739">
    <property type="component" value="Unassembled WGS sequence"/>
</dbReference>
<dbReference type="InterPro" id="IPR013321">
    <property type="entry name" value="Arc_rbn_hlx_hlx"/>
</dbReference>